<name>A0A978VUT1_ZIZJJ</name>
<dbReference type="EMBL" id="JAEACU010000002">
    <property type="protein sequence ID" value="KAH7542576.1"/>
    <property type="molecule type" value="Genomic_DNA"/>
</dbReference>
<gene>
    <name evidence="1" type="ORF">FEM48_Zijuj02G0088600</name>
</gene>
<evidence type="ECO:0000313" key="2">
    <source>
        <dbReference type="Proteomes" id="UP000813462"/>
    </source>
</evidence>
<organism evidence="1 2">
    <name type="scientific">Ziziphus jujuba var. spinosa</name>
    <dbReference type="NCBI Taxonomy" id="714518"/>
    <lineage>
        <taxon>Eukaryota</taxon>
        <taxon>Viridiplantae</taxon>
        <taxon>Streptophyta</taxon>
        <taxon>Embryophyta</taxon>
        <taxon>Tracheophyta</taxon>
        <taxon>Spermatophyta</taxon>
        <taxon>Magnoliopsida</taxon>
        <taxon>eudicotyledons</taxon>
        <taxon>Gunneridae</taxon>
        <taxon>Pentapetalae</taxon>
        <taxon>rosids</taxon>
        <taxon>fabids</taxon>
        <taxon>Rosales</taxon>
        <taxon>Rhamnaceae</taxon>
        <taxon>Paliureae</taxon>
        <taxon>Ziziphus</taxon>
    </lineage>
</organism>
<evidence type="ECO:0008006" key="3">
    <source>
        <dbReference type="Google" id="ProtNLM"/>
    </source>
</evidence>
<evidence type="ECO:0000313" key="1">
    <source>
        <dbReference type="EMBL" id="KAH7542576.1"/>
    </source>
</evidence>
<protein>
    <recommendedName>
        <fullName evidence="3">RVP_2 domain-containing protein</fullName>
    </recommendedName>
</protein>
<dbReference type="Proteomes" id="UP000813462">
    <property type="component" value="Unassembled WGS sequence"/>
</dbReference>
<dbReference type="AlphaFoldDB" id="A0A978VUT1"/>
<sequence>MQIILSNLQALHVQTFKNSEEHDYHRVNPWEYSSNKPSLYSGFPPPTSMSDASQSIIKLEFPRFDGHDPQRWIYEDVKVTQAKSLSDAIDKEAKIKEEEPQAEELIPKISIQAITGANHPQAFHVTREIFNSTIVALIDGGSTHNFIDLALVNQLSIHMDKSCKLLVIVANRDRLKCLGKYRNLTLKIQNCSICFDFYVLPASICQIDLGVQWLETLGPIETVYNQLRWVPITFRESND</sequence>
<dbReference type="InterPro" id="IPR021109">
    <property type="entry name" value="Peptidase_aspartic_dom_sf"/>
</dbReference>
<dbReference type="Pfam" id="PF08284">
    <property type="entry name" value="RVP_2"/>
    <property type="match status" value="1"/>
</dbReference>
<accession>A0A978VUT1</accession>
<proteinExistence type="predicted"/>
<reference evidence="1" key="1">
    <citation type="journal article" date="2021" name="Front. Plant Sci.">
        <title>Chromosome-Scale Genome Assembly for Chinese Sour Jujube and Insights Into Its Genome Evolution and Domestication Signature.</title>
        <authorList>
            <person name="Shen L.-Y."/>
            <person name="Luo H."/>
            <person name="Wang X.-L."/>
            <person name="Wang X.-M."/>
            <person name="Qiu X.-J."/>
            <person name="Liu H."/>
            <person name="Zhou S.-S."/>
            <person name="Jia K.-H."/>
            <person name="Nie S."/>
            <person name="Bao Y.-T."/>
            <person name="Zhang R.-G."/>
            <person name="Yun Q.-Z."/>
            <person name="Chai Y.-H."/>
            <person name="Lu J.-Y."/>
            <person name="Li Y."/>
            <person name="Zhao S.-W."/>
            <person name="Mao J.-F."/>
            <person name="Jia S.-G."/>
            <person name="Mao Y.-M."/>
        </authorList>
    </citation>
    <scope>NUCLEOTIDE SEQUENCE</scope>
    <source>
        <strain evidence="1">AT0</strain>
        <tissue evidence="1">Leaf</tissue>
    </source>
</reference>
<dbReference type="SUPFAM" id="SSF50630">
    <property type="entry name" value="Acid proteases"/>
    <property type="match status" value="1"/>
</dbReference>
<dbReference type="CDD" id="cd00303">
    <property type="entry name" value="retropepsin_like"/>
    <property type="match status" value="1"/>
</dbReference>
<dbReference type="Gene3D" id="2.40.70.10">
    <property type="entry name" value="Acid Proteases"/>
    <property type="match status" value="1"/>
</dbReference>
<comment type="caution">
    <text evidence="1">The sequence shown here is derived from an EMBL/GenBank/DDBJ whole genome shotgun (WGS) entry which is preliminary data.</text>
</comment>